<dbReference type="Proteomes" id="UP000032309">
    <property type="component" value="Unassembled WGS sequence"/>
</dbReference>
<accession>A0ABQ0JW34</accession>
<name>A0ABQ0JW34_9BACT</name>
<comment type="caution">
    <text evidence="1">The sequence shown here is derived from an EMBL/GenBank/DDBJ whole genome shotgun (WGS) entry which is preliminary data.</text>
</comment>
<gene>
    <name evidence="1" type="ORF">BROSI_A1468</name>
</gene>
<evidence type="ECO:0000313" key="1">
    <source>
        <dbReference type="EMBL" id="GAN32952.1"/>
    </source>
</evidence>
<proteinExistence type="predicted"/>
<evidence type="ECO:0000313" key="2">
    <source>
        <dbReference type="Proteomes" id="UP000032309"/>
    </source>
</evidence>
<keyword evidence="2" id="KW-1185">Reference proteome</keyword>
<sequence>MEKDLTYFSKFNKVNTHKPLPTKEENPFLLIGN</sequence>
<reference evidence="2" key="1">
    <citation type="journal article" date="2015" name="Genome Announc.">
        <title>Draft Genome Sequence of an Anaerobic Ammonium-Oxidizing Bacterium, "Candidatus Brocadia sinica".</title>
        <authorList>
            <person name="Oshiki M."/>
            <person name="Shinyako-Hata K."/>
            <person name="Satoh H."/>
            <person name="Okabe S."/>
        </authorList>
    </citation>
    <scope>NUCLEOTIDE SEQUENCE [LARGE SCALE GENOMIC DNA]</scope>
    <source>
        <strain evidence="2">JPN1</strain>
    </source>
</reference>
<dbReference type="EMBL" id="BAFN01000001">
    <property type="protein sequence ID" value="GAN32952.1"/>
    <property type="molecule type" value="Genomic_DNA"/>
</dbReference>
<protein>
    <submittedName>
        <fullName evidence="1">Uncharacterized protein</fullName>
    </submittedName>
</protein>
<organism evidence="1 2">
    <name type="scientific">Candidatus Brocadia sinica JPN1</name>
    <dbReference type="NCBI Taxonomy" id="1197129"/>
    <lineage>
        <taxon>Bacteria</taxon>
        <taxon>Pseudomonadati</taxon>
        <taxon>Planctomycetota</taxon>
        <taxon>Candidatus Brocadiia</taxon>
        <taxon>Candidatus Brocadiales</taxon>
        <taxon>Candidatus Brocadiaceae</taxon>
        <taxon>Candidatus Brocadia</taxon>
    </lineage>
</organism>